<evidence type="ECO:0000256" key="5">
    <source>
        <dbReference type="ARBA" id="ARBA00022989"/>
    </source>
</evidence>
<feature type="transmembrane region" description="Helical" evidence="7">
    <location>
        <begin position="349"/>
        <end position="368"/>
    </location>
</feature>
<keyword evidence="3" id="KW-1003">Cell membrane</keyword>
<evidence type="ECO:0000256" key="7">
    <source>
        <dbReference type="SAM" id="Phobius"/>
    </source>
</evidence>
<organism evidence="9 10">
    <name type="scientific">Persicitalea jodogahamensis</name>
    <dbReference type="NCBI Taxonomy" id="402147"/>
    <lineage>
        <taxon>Bacteria</taxon>
        <taxon>Pseudomonadati</taxon>
        <taxon>Bacteroidota</taxon>
        <taxon>Cytophagia</taxon>
        <taxon>Cytophagales</taxon>
        <taxon>Spirosomataceae</taxon>
        <taxon>Persicitalea</taxon>
    </lineage>
</organism>
<evidence type="ECO:0000256" key="6">
    <source>
        <dbReference type="ARBA" id="ARBA00023136"/>
    </source>
</evidence>
<dbReference type="PANTHER" id="PTHR23513">
    <property type="entry name" value="INTEGRAL MEMBRANE EFFLUX PROTEIN-RELATED"/>
    <property type="match status" value="1"/>
</dbReference>
<comment type="subcellular location">
    <subcellularLocation>
        <location evidence="1">Cell membrane</location>
        <topology evidence="1">Multi-pass membrane protein</topology>
    </subcellularLocation>
</comment>
<dbReference type="RefSeq" id="WP_189564403.1">
    <property type="nucleotide sequence ID" value="NZ_BMXF01000002.1"/>
</dbReference>
<feature type="transmembrane region" description="Helical" evidence="7">
    <location>
        <begin position="105"/>
        <end position="124"/>
    </location>
</feature>
<dbReference type="Proteomes" id="UP000598271">
    <property type="component" value="Unassembled WGS sequence"/>
</dbReference>
<feature type="transmembrane region" description="Helical" evidence="7">
    <location>
        <begin position="79"/>
        <end position="99"/>
    </location>
</feature>
<reference evidence="9 10" key="1">
    <citation type="journal article" date="2014" name="Int. J. Syst. Evol. Microbiol.">
        <title>Complete genome sequence of Corynebacterium casei LMG S-19264T (=DSM 44701T), isolated from a smear-ripened cheese.</title>
        <authorList>
            <consortium name="US DOE Joint Genome Institute (JGI-PGF)"/>
            <person name="Walter F."/>
            <person name="Albersmeier A."/>
            <person name="Kalinowski J."/>
            <person name="Ruckert C."/>
        </authorList>
    </citation>
    <scope>NUCLEOTIDE SEQUENCE [LARGE SCALE GENOMIC DNA]</scope>
    <source>
        <strain evidence="9 10">KCTC 12866</strain>
    </source>
</reference>
<dbReference type="EMBL" id="BMXF01000002">
    <property type="protein sequence ID" value="GHB67481.1"/>
    <property type="molecule type" value="Genomic_DNA"/>
</dbReference>
<evidence type="ECO:0000313" key="10">
    <source>
        <dbReference type="Proteomes" id="UP000598271"/>
    </source>
</evidence>
<keyword evidence="10" id="KW-1185">Reference proteome</keyword>
<feature type="transmembrane region" description="Helical" evidence="7">
    <location>
        <begin position="315"/>
        <end position="337"/>
    </location>
</feature>
<dbReference type="SUPFAM" id="SSF103473">
    <property type="entry name" value="MFS general substrate transporter"/>
    <property type="match status" value="1"/>
</dbReference>
<keyword evidence="5 7" id="KW-1133">Transmembrane helix</keyword>
<dbReference type="AlphaFoldDB" id="A0A8J3DA29"/>
<evidence type="ECO:0000256" key="2">
    <source>
        <dbReference type="ARBA" id="ARBA00022448"/>
    </source>
</evidence>
<dbReference type="CDD" id="cd06173">
    <property type="entry name" value="MFS_MefA_like"/>
    <property type="match status" value="1"/>
</dbReference>
<evidence type="ECO:0000256" key="1">
    <source>
        <dbReference type="ARBA" id="ARBA00004651"/>
    </source>
</evidence>
<sequence>MPITTFSSFKSRNFRLFFMGQSVSLIGTWMQKTAVSWVVYSLTQSKVMLGVSVFATLFPASMFSLFGGIVADRYDRYKVLLVTQVLSLVQAILLTLAVIYFQQYAVWSIIGLSAVLGIINGFDVPARQSLVQAMVNNKQDLPNALALNSSMVNLSKLLGPAIAGFALETFGDQVCFGLNALSFIPVIISLLLMKLPAFFPKPKADRNIKREFREAFAFIKATPDISSTIIFAGVMSLLVLPYSTLTPVYAKDIFQGSASTLGVIDGVIGLGAFIGAIFLASVKPGTNLTKILAINTLIFGTGLVLFSYMTNYYLALVILTCGAFGMMSVVTISNTLIQLSVTQELRGRVLSIFVMVFAGAIPLGSLLVGGVSHYIGVQATVLTQGFAAIAVALMYARYLKKRRLTQEKEDSLEKQPEQILVGA</sequence>
<dbReference type="InterPro" id="IPR010290">
    <property type="entry name" value="TM_effector"/>
</dbReference>
<evidence type="ECO:0000256" key="3">
    <source>
        <dbReference type="ARBA" id="ARBA00022475"/>
    </source>
</evidence>
<name>A0A8J3DA29_9BACT</name>
<dbReference type="InterPro" id="IPR020846">
    <property type="entry name" value="MFS_dom"/>
</dbReference>
<keyword evidence="2" id="KW-0813">Transport</keyword>
<feature type="domain" description="Major facilitator superfamily (MFS) profile" evidence="8">
    <location>
        <begin position="8"/>
        <end position="403"/>
    </location>
</feature>
<dbReference type="PANTHER" id="PTHR23513:SF11">
    <property type="entry name" value="STAPHYLOFERRIN A TRANSPORTER"/>
    <property type="match status" value="1"/>
</dbReference>
<proteinExistence type="predicted"/>
<feature type="transmembrane region" description="Helical" evidence="7">
    <location>
        <begin position="221"/>
        <end position="240"/>
    </location>
</feature>
<dbReference type="Pfam" id="PF05977">
    <property type="entry name" value="MFS_3"/>
    <property type="match status" value="1"/>
</dbReference>
<protein>
    <submittedName>
        <fullName evidence="9">MFS transporter</fullName>
    </submittedName>
</protein>
<feature type="transmembrane region" description="Helical" evidence="7">
    <location>
        <begin position="179"/>
        <end position="200"/>
    </location>
</feature>
<dbReference type="Gene3D" id="1.20.1250.20">
    <property type="entry name" value="MFS general substrate transporter like domains"/>
    <property type="match status" value="1"/>
</dbReference>
<feature type="transmembrane region" description="Helical" evidence="7">
    <location>
        <begin position="374"/>
        <end position="396"/>
    </location>
</feature>
<comment type="caution">
    <text evidence="9">The sequence shown here is derived from an EMBL/GenBank/DDBJ whole genome shotgun (WGS) entry which is preliminary data.</text>
</comment>
<feature type="transmembrane region" description="Helical" evidence="7">
    <location>
        <begin position="291"/>
        <end position="309"/>
    </location>
</feature>
<dbReference type="GO" id="GO:0022857">
    <property type="term" value="F:transmembrane transporter activity"/>
    <property type="evidence" value="ECO:0007669"/>
    <property type="project" value="InterPro"/>
</dbReference>
<keyword evidence="4 7" id="KW-0812">Transmembrane</keyword>
<feature type="transmembrane region" description="Helical" evidence="7">
    <location>
        <begin position="260"/>
        <end position="279"/>
    </location>
</feature>
<feature type="transmembrane region" description="Helical" evidence="7">
    <location>
        <begin position="145"/>
        <end position="167"/>
    </location>
</feature>
<gene>
    <name evidence="9" type="ORF">GCM10007390_20990</name>
</gene>
<dbReference type="GO" id="GO:0005886">
    <property type="term" value="C:plasma membrane"/>
    <property type="evidence" value="ECO:0007669"/>
    <property type="project" value="UniProtKB-SubCell"/>
</dbReference>
<feature type="transmembrane region" description="Helical" evidence="7">
    <location>
        <begin position="46"/>
        <end position="67"/>
    </location>
</feature>
<accession>A0A8J3DA29</accession>
<dbReference type="InterPro" id="IPR036259">
    <property type="entry name" value="MFS_trans_sf"/>
</dbReference>
<feature type="transmembrane region" description="Helical" evidence="7">
    <location>
        <begin position="16"/>
        <end position="40"/>
    </location>
</feature>
<dbReference type="PROSITE" id="PS50850">
    <property type="entry name" value="MFS"/>
    <property type="match status" value="1"/>
</dbReference>
<evidence type="ECO:0000259" key="8">
    <source>
        <dbReference type="PROSITE" id="PS50850"/>
    </source>
</evidence>
<evidence type="ECO:0000256" key="4">
    <source>
        <dbReference type="ARBA" id="ARBA00022692"/>
    </source>
</evidence>
<evidence type="ECO:0000313" key="9">
    <source>
        <dbReference type="EMBL" id="GHB67481.1"/>
    </source>
</evidence>
<keyword evidence="6 7" id="KW-0472">Membrane</keyword>